<organism evidence="1 2">
    <name type="scientific">Hyaloscypha hepaticicola</name>
    <dbReference type="NCBI Taxonomy" id="2082293"/>
    <lineage>
        <taxon>Eukaryota</taxon>
        <taxon>Fungi</taxon>
        <taxon>Dikarya</taxon>
        <taxon>Ascomycota</taxon>
        <taxon>Pezizomycotina</taxon>
        <taxon>Leotiomycetes</taxon>
        <taxon>Helotiales</taxon>
        <taxon>Hyaloscyphaceae</taxon>
        <taxon>Hyaloscypha</taxon>
    </lineage>
</organism>
<reference evidence="1 2" key="1">
    <citation type="submission" date="2016-05" db="EMBL/GenBank/DDBJ databases">
        <title>A degradative enzymes factory behind the ericoid mycorrhizal symbiosis.</title>
        <authorList>
            <consortium name="DOE Joint Genome Institute"/>
            <person name="Martino E."/>
            <person name="Morin E."/>
            <person name="Grelet G."/>
            <person name="Kuo A."/>
            <person name="Kohler A."/>
            <person name="Daghino S."/>
            <person name="Barry K."/>
            <person name="Choi C."/>
            <person name="Cichocki N."/>
            <person name="Clum A."/>
            <person name="Copeland A."/>
            <person name="Hainaut M."/>
            <person name="Haridas S."/>
            <person name="Labutti K."/>
            <person name="Lindquist E."/>
            <person name="Lipzen A."/>
            <person name="Khouja H.-R."/>
            <person name="Murat C."/>
            <person name="Ohm R."/>
            <person name="Olson A."/>
            <person name="Spatafora J."/>
            <person name="Veneault-Fourrey C."/>
            <person name="Henrissat B."/>
            <person name="Grigoriev I."/>
            <person name="Martin F."/>
            <person name="Perotto S."/>
        </authorList>
    </citation>
    <scope>NUCLEOTIDE SEQUENCE [LARGE SCALE GENOMIC DNA]</scope>
    <source>
        <strain evidence="1 2">UAMH 7357</strain>
    </source>
</reference>
<gene>
    <name evidence="1" type="ORF">NA56DRAFT_100006</name>
</gene>
<evidence type="ECO:0000313" key="1">
    <source>
        <dbReference type="EMBL" id="PMD22366.1"/>
    </source>
</evidence>
<dbReference type="SUPFAM" id="SSF52047">
    <property type="entry name" value="RNI-like"/>
    <property type="match status" value="1"/>
</dbReference>
<dbReference type="Proteomes" id="UP000235672">
    <property type="component" value="Unassembled WGS sequence"/>
</dbReference>
<keyword evidence="2" id="KW-1185">Reference proteome</keyword>
<name>A0A2J6Q7W4_9HELO</name>
<accession>A0A2J6Q7W4</accession>
<dbReference type="Gene3D" id="3.80.10.10">
    <property type="entry name" value="Ribonuclease Inhibitor"/>
    <property type="match status" value="1"/>
</dbReference>
<dbReference type="AlphaFoldDB" id="A0A2J6Q7W4"/>
<sequence length="161" mass="18721">MQIWDFSKLRSLTLLDTYHKFITEGDVVPPRDFFNLQSIKIHRSWYFVDLAEGTVAQGTVKRDLSRFLWGLKNLKKLKIEFCNWHESLCLESLATHAGRTLQKIRLHDISIGKGGEDTDKTISIIDLSILQSSFPHLRYLGLEVKRETFMKLLPDFLQVRG</sequence>
<dbReference type="EMBL" id="KZ613478">
    <property type="protein sequence ID" value="PMD22366.1"/>
    <property type="molecule type" value="Genomic_DNA"/>
</dbReference>
<evidence type="ECO:0000313" key="2">
    <source>
        <dbReference type="Proteomes" id="UP000235672"/>
    </source>
</evidence>
<dbReference type="InterPro" id="IPR032675">
    <property type="entry name" value="LRR_dom_sf"/>
</dbReference>
<protein>
    <submittedName>
        <fullName evidence="1">Uncharacterized protein</fullName>
    </submittedName>
</protein>
<proteinExistence type="predicted"/>